<evidence type="ECO:0000256" key="2">
    <source>
        <dbReference type="SAM" id="Phobius"/>
    </source>
</evidence>
<dbReference type="Proteomes" id="UP000054495">
    <property type="component" value="Unassembled WGS sequence"/>
</dbReference>
<reference evidence="3 4" key="1">
    <citation type="submission" date="2013-05" db="EMBL/GenBank/DDBJ databases">
        <title>Draft genome of the parasitic nematode Anyclostoma ceylanicum.</title>
        <authorList>
            <person name="Mitreva M."/>
        </authorList>
    </citation>
    <scope>NUCLEOTIDE SEQUENCE [LARGE SCALE GENOMIC DNA]</scope>
</reference>
<evidence type="ECO:0000313" key="3">
    <source>
        <dbReference type="EMBL" id="EPB78829.1"/>
    </source>
</evidence>
<protein>
    <submittedName>
        <fullName evidence="3">Uncharacterized protein</fullName>
    </submittedName>
</protein>
<dbReference type="EMBL" id="KE124805">
    <property type="protein sequence ID" value="EPB78829.1"/>
    <property type="molecule type" value="Genomic_DNA"/>
</dbReference>
<keyword evidence="4" id="KW-1185">Reference proteome</keyword>
<feature type="compositionally biased region" description="Polar residues" evidence="1">
    <location>
        <begin position="40"/>
        <end position="49"/>
    </location>
</feature>
<sequence length="180" mass="20133">MASVLEKRYGGRARAHRAAIVIQRAYRDYRLNRRWREMTSPSQRFSNSPGVDEQLTIPAKATSSKLSKNTTSNRTTCYHCYGIEMLGKTYQILAVSMLGGLIDLALGIPSLGWISATMQIRSTAAAFIESQRTDSSLSAIYPADHLHKHQPFDTSSRCTSQHIMLSWSLCSRRKSCQTSA</sequence>
<evidence type="ECO:0000256" key="1">
    <source>
        <dbReference type="SAM" id="MobiDB-lite"/>
    </source>
</evidence>
<dbReference type="PROSITE" id="PS50096">
    <property type="entry name" value="IQ"/>
    <property type="match status" value="1"/>
</dbReference>
<organism evidence="3 4">
    <name type="scientific">Ancylostoma ceylanicum</name>
    <dbReference type="NCBI Taxonomy" id="53326"/>
    <lineage>
        <taxon>Eukaryota</taxon>
        <taxon>Metazoa</taxon>
        <taxon>Ecdysozoa</taxon>
        <taxon>Nematoda</taxon>
        <taxon>Chromadorea</taxon>
        <taxon>Rhabditida</taxon>
        <taxon>Rhabditina</taxon>
        <taxon>Rhabditomorpha</taxon>
        <taxon>Strongyloidea</taxon>
        <taxon>Ancylostomatidae</taxon>
        <taxon>Ancylostomatinae</taxon>
        <taxon>Ancylostoma</taxon>
    </lineage>
</organism>
<proteinExistence type="predicted"/>
<name>A0A0D6M3V9_9BILA</name>
<gene>
    <name evidence="3" type="ORF">ANCCEY_02108</name>
</gene>
<accession>A0A0D6M3V9</accession>
<dbReference type="Gene3D" id="1.20.5.1190">
    <property type="entry name" value="iswi atpase"/>
    <property type="match status" value="1"/>
</dbReference>
<feature type="region of interest" description="Disordered" evidence="1">
    <location>
        <begin position="40"/>
        <end position="69"/>
    </location>
</feature>
<keyword evidence="2" id="KW-0812">Transmembrane</keyword>
<evidence type="ECO:0000313" key="4">
    <source>
        <dbReference type="Proteomes" id="UP000054495"/>
    </source>
</evidence>
<keyword evidence="2" id="KW-1133">Transmembrane helix</keyword>
<dbReference type="AlphaFoldDB" id="A0A0D6M3V9"/>
<keyword evidence="2" id="KW-0472">Membrane</keyword>
<feature type="transmembrane region" description="Helical" evidence="2">
    <location>
        <begin position="92"/>
        <end position="114"/>
    </location>
</feature>